<dbReference type="InterPro" id="IPR001753">
    <property type="entry name" value="Enoyl-CoA_hydra/iso"/>
</dbReference>
<dbReference type="OrthoDB" id="8640486at2"/>
<evidence type="ECO:0000313" key="2">
    <source>
        <dbReference type="Proteomes" id="UP000247892"/>
    </source>
</evidence>
<dbReference type="InterPro" id="IPR029045">
    <property type="entry name" value="ClpP/crotonase-like_dom_sf"/>
</dbReference>
<organism evidence="1 2">
    <name type="scientific">Prauserella flavalba</name>
    <dbReference type="NCBI Taxonomy" id="1477506"/>
    <lineage>
        <taxon>Bacteria</taxon>
        <taxon>Bacillati</taxon>
        <taxon>Actinomycetota</taxon>
        <taxon>Actinomycetes</taxon>
        <taxon>Pseudonocardiales</taxon>
        <taxon>Pseudonocardiaceae</taxon>
        <taxon>Prauserella</taxon>
    </lineage>
</organism>
<proteinExistence type="predicted"/>
<dbReference type="RefSeq" id="WP_110339800.1">
    <property type="nucleotide sequence ID" value="NZ_MASU01000009.1"/>
</dbReference>
<dbReference type="AlphaFoldDB" id="A0A318LU76"/>
<dbReference type="PANTHER" id="PTHR11941:SF54">
    <property type="entry name" value="ENOYL-COA HYDRATASE, MITOCHONDRIAL"/>
    <property type="match status" value="1"/>
</dbReference>
<name>A0A318LU76_9PSEU</name>
<dbReference type="GO" id="GO:0003824">
    <property type="term" value="F:catalytic activity"/>
    <property type="evidence" value="ECO:0007669"/>
    <property type="project" value="UniProtKB-ARBA"/>
</dbReference>
<dbReference type="PANTHER" id="PTHR11941">
    <property type="entry name" value="ENOYL-COA HYDRATASE-RELATED"/>
    <property type="match status" value="1"/>
</dbReference>
<comment type="caution">
    <text evidence="1">The sequence shown here is derived from an EMBL/GenBank/DDBJ whole genome shotgun (WGS) entry which is preliminary data.</text>
</comment>
<dbReference type="EMBL" id="MASU01000009">
    <property type="protein sequence ID" value="PXY28544.1"/>
    <property type="molecule type" value="Genomic_DNA"/>
</dbReference>
<dbReference type="Gene3D" id="3.90.226.10">
    <property type="entry name" value="2-enoyl-CoA Hydratase, Chain A, domain 1"/>
    <property type="match status" value="1"/>
</dbReference>
<reference evidence="1 2" key="1">
    <citation type="submission" date="2016-07" db="EMBL/GenBank/DDBJ databases">
        <title>Draft genome sequence of Prauserella sp. YIM 121212, isolated from alkaline soil.</title>
        <authorList>
            <person name="Ruckert C."/>
            <person name="Albersmeier A."/>
            <person name="Jiang C.-L."/>
            <person name="Jiang Y."/>
            <person name="Kalinowski J."/>
            <person name="Schneider O."/>
            <person name="Winkler A."/>
            <person name="Zotchev S.B."/>
        </authorList>
    </citation>
    <scope>NUCLEOTIDE SEQUENCE [LARGE SCALE GENOMIC DNA]</scope>
    <source>
        <strain evidence="1 2">YIM 121212</strain>
    </source>
</reference>
<dbReference type="SUPFAM" id="SSF52096">
    <property type="entry name" value="ClpP/crotonase"/>
    <property type="match status" value="1"/>
</dbReference>
<gene>
    <name evidence="1" type="ORF">BA062_21985</name>
</gene>
<dbReference type="Proteomes" id="UP000247892">
    <property type="component" value="Unassembled WGS sequence"/>
</dbReference>
<keyword evidence="2" id="KW-1185">Reference proteome</keyword>
<dbReference type="Pfam" id="PF00378">
    <property type="entry name" value="ECH_1"/>
    <property type="match status" value="1"/>
</dbReference>
<evidence type="ECO:0000313" key="1">
    <source>
        <dbReference type="EMBL" id="PXY28544.1"/>
    </source>
</evidence>
<sequence>MPSIHLEPEGDVAVLRMEHGKANALDITLCRELSTRFEEVAEAGGYRAVVLTGTGGVFSAGVDLKRIVDGGARYVAEFLPALSDAFLSVFDFPRPVVAAVNGHAIAGGGVLAAACDHRVLNAGHGRVGWTELLVGVPFPLVAMEILRCAYGSARLPRLTFAAGTPAGQDALALGLVDELAEADAVLPRALEVARTLGAVSPAAFAHTKNQIHRPYNERIGEQRAADDARVEQLWSAPESLASIGDYVRSVLGSQ</sequence>
<accession>A0A318LU76</accession>
<dbReference type="GO" id="GO:0006635">
    <property type="term" value="P:fatty acid beta-oxidation"/>
    <property type="evidence" value="ECO:0007669"/>
    <property type="project" value="TreeGrafter"/>
</dbReference>
<dbReference type="CDD" id="cd06558">
    <property type="entry name" value="crotonase-like"/>
    <property type="match status" value="1"/>
</dbReference>
<protein>
    <submittedName>
        <fullName evidence="1">Enoyl-CoA hydratase</fullName>
    </submittedName>
</protein>